<evidence type="ECO:0000313" key="3">
    <source>
        <dbReference type="Proteomes" id="UP000829999"/>
    </source>
</evidence>
<keyword evidence="1" id="KW-0472">Membrane</keyword>
<feature type="transmembrane region" description="Helical" evidence="1">
    <location>
        <begin position="104"/>
        <end position="129"/>
    </location>
</feature>
<reference evidence="2" key="1">
    <citation type="submission" date="2016-07" db="EMBL/GenBank/DDBJ databases">
        <authorList>
            <person name="Bretaudeau A."/>
        </authorList>
    </citation>
    <scope>NUCLEOTIDE SEQUENCE</scope>
    <source>
        <strain evidence="2">Rice</strain>
        <tissue evidence="2">Whole body</tissue>
    </source>
</reference>
<dbReference type="AlphaFoldDB" id="A0A2H1VGX2"/>
<evidence type="ECO:0000313" key="4">
    <source>
        <dbReference type="RefSeq" id="XP_035437537.2"/>
    </source>
</evidence>
<protein>
    <submittedName>
        <fullName evidence="2">SFRICE_010085</fullName>
    </submittedName>
    <submittedName>
        <fullName evidence="4">Uncharacterized protein LOC118267575</fullName>
    </submittedName>
</protein>
<keyword evidence="3" id="KW-1185">Reference proteome</keyword>
<reference evidence="4" key="2">
    <citation type="submission" date="2025-04" db="UniProtKB">
        <authorList>
            <consortium name="RefSeq"/>
        </authorList>
    </citation>
    <scope>IDENTIFICATION</scope>
    <source>
        <tissue evidence="4">Whole larval tissue</tissue>
    </source>
</reference>
<dbReference type="EMBL" id="ODYU01002312">
    <property type="protein sequence ID" value="SOQ39642.1"/>
    <property type="molecule type" value="Genomic_DNA"/>
</dbReference>
<dbReference type="Proteomes" id="UP000829999">
    <property type="component" value="Chromosome 6"/>
</dbReference>
<name>A0A2H1VGX2_SPOFR</name>
<keyword evidence="1" id="KW-1133">Transmembrane helix</keyword>
<proteinExistence type="predicted"/>
<dbReference type="GeneID" id="118267575"/>
<dbReference type="PANTHER" id="PTHR36694">
    <property type="entry name" value="PASIFLORA 1, ISOFORM A-RELATED"/>
    <property type="match status" value="1"/>
</dbReference>
<feature type="transmembrane region" description="Helical" evidence="1">
    <location>
        <begin position="21"/>
        <end position="44"/>
    </location>
</feature>
<dbReference type="PANTHER" id="PTHR36694:SF11">
    <property type="entry name" value="LP21121P-RELATED"/>
    <property type="match status" value="1"/>
</dbReference>
<feature type="transmembrane region" description="Helical" evidence="1">
    <location>
        <begin position="141"/>
        <end position="164"/>
    </location>
</feature>
<sequence>MRLNTVSLSFESMPRQKGFGCLSLRFGCIFSALVTILYTILALAQCLASLDKEIPTSVDSSHLGNIFVYCFEVAVIVCHIVTLILTTIMLVGVLKEKSYLMKPWLVWTSCLVLGNLFLIVFCTVLMMVFNRLDVEPGLLVSYLVAFLALLFRVYMLTLVGSFYLQLEEEKIERLRTLLNTDTWHSAA</sequence>
<dbReference type="RefSeq" id="XP_035437537.2">
    <property type="nucleotide sequence ID" value="XM_035581644.2"/>
</dbReference>
<accession>A0A2H1VGX2</accession>
<keyword evidence="1" id="KW-0812">Transmembrane</keyword>
<feature type="transmembrane region" description="Helical" evidence="1">
    <location>
        <begin position="66"/>
        <end position="92"/>
    </location>
</feature>
<evidence type="ECO:0000313" key="2">
    <source>
        <dbReference type="EMBL" id="SOQ39642.1"/>
    </source>
</evidence>
<organism evidence="2">
    <name type="scientific">Spodoptera frugiperda</name>
    <name type="common">Fall armyworm</name>
    <dbReference type="NCBI Taxonomy" id="7108"/>
    <lineage>
        <taxon>Eukaryota</taxon>
        <taxon>Metazoa</taxon>
        <taxon>Ecdysozoa</taxon>
        <taxon>Arthropoda</taxon>
        <taxon>Hexapoda</taxon>
        <taxon>Insecta</taxon>
        <taxon>Pterygota</taxon>
        <taxon>Neoptera</taxon>
        <taxon>Endopterygota</taxon>
        <taxon>Lepidoptera</taxon>
        <taxon>Glossata</taxon>
        <taxon>Ditrysia</taxon>
        <taxon>Noctuoidea</taxon>
        <taxon>Noctuidae</taxon>
        <taxon>Amphipyrinae</taxon>
        <taxon>Spodoptera</taxon>
    </lineage>
</organism>
<evidence type="ECO:0000256" key="1">
    <source>
        <dbReference type="SAM" id="Phobius"/>
    </source>
</evidence>
<gene>
    <name evidence="4" type="primary">LOC118267575</name>
    <name evidence="2" type="ORF">SFRICE_010085</name>
</gene>
<dbReference type="OrthoDB" id="7457895at2759"/>